<name>A0ABQ1IAK6_9PROT</name>
<keyword evidence="4" id="KW-0408">Iron</keyword>
<keyword evidence="6" id="KW-1185">Reference proteome</keyword>
<dbReference type="InterPro" id="IPR009050">
    <property type="entry name" value="Globin-like_sf"/>
</dbReference>
<evidence type="ECO:0000256" key="4">
    <source>
        <dbReference type="ARBA" id="ARBA00023004"/>
    </source>
</evidence>
<dbReference type="RefSeq" id="WP_188575353.1">
    <property type="nucleotide sequence ID" value="NZ_BMDZ01000006.1"/>
</dbReference>
<evidence type="ECO:0000313" key="5">
    <source>
        <dbReference type="EMBL" id="GGB29896.1"/>
    </source>
</evidence>
<dbReference type="EMBL" id="BMDZ01000006">
    <property type="protein sequence ID" value="GGB29896.1"/>
    <property type="molecule type" value="Genomic_DNA"/>
</dbReference>
<dbReference type="InterPro" id="IPR001486">
    <property type="entry name" value="Hemoglobin_trunc"/>
</dbReference>
<sequence length="161" mass="17545">MSLHPEGGPERRAALTVRIIEETGLTETVIARVVDSFYDRIRVDPVLGPIFAAHIADERWPAHLAQMRRFWSSVALMTGDYHGRPMPAHLPLPISGADFDHWLALFRDTVTAICTEAGAALLIDRAGRIAASLEMGIAVGRGQMLRRGERLSPAAAAEPVS</sequence>
<dbReference type="SUPFAM" id="SSF46458">
    <property type="entry name" value="Globin-like"/>
    <property type="match status" value="1"/>
</dbReference>
<dbReference type="Proteomes" id="UP000603352">
    <property type="component" value="Unassembled WGS sequence"/>
</dbReference>
<dbReference type="CDD" id="cd08916">
    <property type="entry name" value="TrHb3_P"/>
    <property type="match status" value="1"/>
</dbReference>
<evidence type="ECO:0008006" key="7">
    <source>
        <dbReference type="Google" id="ProtNLM"/>
    </source>
</evidence>
<organism evidence="5 6">
    <name type="scientific">Tistrella bauzanensis</name>
    <dbReference type="NCBI Taxonomy" id="657419"/>
    <lineage>
        <taxon>Bacteria</taxon>
        <taxon>Pseudomonadati</taxon>
        <taxon>Pseudomonadota</taxon>
        <taxon>Alphaproteobacteria</taxon>
        <taxon>Geminicoccales</taxon>
        <taxon>Geminicoccaceae</taxon>
        <taxon>Tistrella</taxon>
    </lineage>
</organism>
<keyword evidence="1" id="KW-0813">Transport</keyword>
<keyword evidence="3" id="KW-0479">Metal-binding</keyword>
<evidence type="ECO:0000256" key="3">
    <source>
        <dbReference type="ARBA" id="ARBA00022723"/>
    </source>
</evidence>
<protein>
    <recommendedName>
        <fullName evidence="7">Preprotein translocase subunit TatC</fullName>
    </recommendedName>
</protein>
<dbReference type="Gene3D" id="1.10.490.10">
    <property type="entry name" value="Globins"/>
    <property type="match status" value="1"/>
</dbReference>
<accession>A0ABQ1IAK6</accession>
<evidence type="ECO:0000313" key="6">
    <source>
        <dbReference type="Proteomes" id="UP000603352"/>
    </source>
</evidence>
<proteinExistence type="predicted"/>
<dbReference type="Pfam" id="PF01152">
    <property type="entry name" value="Bac_globin"/>
    <property type="match status" value="1"/>
</dbReference>
<gene>
    <name evidence="5" type="ORF">GCM10011505_09080</name>
</gene>
<evidence type="ECO:0000256" key="2">
    <source>
        <dbReference type="ARBA" id="ARBA00022617"/>
    </source>
</evidence>
<keyword evidence="2" id="KW-0349">Heme</keyword>
<dbReference type="InterPro" id="IPR012292">
    <property type="entry name" value="Globin/Proto"/>
</dbReference>
<reference evidence="6" key="1">
    <citation type="journal article" date="2019" name="Int. J. Syst. Evol. Microbiol.">
        <title>The Global Catalogue of Microorganisms (GCM) 10K type strain sequencing project: providing services to taxonomists for standard genome sequencing and annotation.</title>
        <authorList>
            <consortium name="The Broad Institute Genomics Platform"/>
            <consortium name="The Broad Institute Genome Sequencing Center for Infectious Disease"/>
            <person name="Wu L."/>
            <person name="Ma J."/>
        </authorList>
    </citation>
    <scope>NUCLEOTIDE SEQUENCE [LARGE SCALE GENOMIC DNA]</scope>
    <source>
        <strain evidence="6">CGMCC 1.10188</strain>
    </source>
</reference>
<comment type="caution">
    <text evidence="5">The sequence shown here is derived from an EMBL/GenBank/DDBJ whole genome shotgun (WGS) entry which is preliminary data.</text>
</comment>
<evidence type="ECO:0000256" key="1">
    <source>
        <dbReference type="ARBA" id="ARBA00022448"/>
    </source>
</evidence>